<comment type="caution">
    <text evidence="1">The sequence shown here is derived from an EMBL/GenBank/DDBJ whole genome shotgun (WGS) entry which is preliminary data.</text>
</comment>
<proteinExistence type="predicted"/>
<reference evidence="1" key="1">
    <citation type="submission" date="2020-09" db="EMBL/GenBank/DDBJ databases">
        <title>Draft Genome Sequence of Paenibacillus sp. WST5.</title>
        <authorList>
            <person name="Bao Z."/>
        </authorList>
    </citation>
    <scope>NUCLEOTIDE SEQUENCE</scope>
    <source>
        <strain evidence="1">WST5</strain>
    </source>
</reference>
<accession>A0A926KNV5</accession>
<dbReference type="AlphaFoldDB" id="A0A926KNV5"/>
<sequence length="98" mass="11019">MLLNDIKRVLRISEANTAFDTEITDLIEAARHDLFLSGVLSSKVNSDTDPLIKRAVSVYVKANFGYDNPDADRLRMSYESLKAHLTLSQEYTVEVTTP</sequence>
<dbReference type="InterPro" id="IPR056951">
    <property type="entry name" value="Phage_connect_2"/>
</dbReference>
<name>A0A926KNV5_9BACL</name>
<dbReference type="Proteomes" id="UP000650466">
    <property type="component" value="Unassembled WGS sequence"/>
</dbReference>
<dbReference type="EMBL" id="JACVVD010000004">
    <property type="protein sequence ID" value="MBD0381289.1"/>
    <property type="molecule type" value="Genomic_DNA"/>
</dbReference>
<gene>
    <name evidence="1" type="ORF">ICC18_14280</name>
</gene>
<dbReference type="InterPro" id="IPR006450">
    <property type="entry name" value="Phage_HK97_gp6-like"/>
</dbReference>
<dbReference type="Pfam" id="PF24829">
    <property type="entry name" value="Phage_connect_2"/>
    <property type="match status" value="1"/>
</dbReference>
<protein>
    <submittedName>
        <fullName evidence="1">DNA-packaging protein</fullName>
    </submittedName>
</protein>
<evidence type="ECO:0000313" key="2">
    <source>
        <dbReference type="Proteomes" id="UP000650466"/>
    </source>
</evidence>
<dbReference type="NCBIfam" id="TIGR01560">
    <property type="entry name" value="put_DNA_pack"/>
    <property type="match status" value="1"/>
</dbReference>
<organism evidence="1 2">
    <name type="scientific">Paenibacillus sedimenti</name>
    <dbReference type="NCBI Taxonomy" id="2770274"/>
    <lineage>
        <taxon>Bacteria</taxon>
        <taxon>Bacillati</taxon>
        <taxon>Bacillota</taxon>
        <taxon>Bacilli</taxon>
        <taxon>Bacillales</taxon>
        <taxon>Paenibacillaceae</taxon>
        <taxon>Paenibacillus</taxon>
    </lineage>
</organism>
<keyword evidence="2" id="KW-1185">Reference proteome</keyword>
<evidence type="ECO:0000313" key="1">
    <source>
        <dbReference type="EMBL" id="MBD0381289.1"/>
    </source>
</evidence>
<dbReference type="RefSeq" id="WP_188175079.1">
    <property type="nucleotide sequence ID" value="NZ_JACVVD010000004.1"/>
</dbReference>